<proteinExistence type="predicted"/>
<gene>
    <name evidence="1" type="ORF">Scep_028237</name>
</gene>
<evidence type="ECO:0000313" key="2">
    <source>
        <dbReference type="Proteomes" id="UP001419268"/>
    </source>
</evidence>
<organism evidence="1 2">
    <name type="scientific">Stephania cephalantha</name>
    <dbReference type="NCBI Taxonomy" id="152367"/>
    <lineage>
        <taxon>Eukaryota</taxon>
        <taxon>Viridiplantae</taxon>
        <taxon>Streptophyta</taxon>
        <taxon>Embryophyta</taxon>
        <taxon>Tracheophyta</taxon>
        <taxon>Spermatophyta</taxon>
        <taxon>Magnoliopsida</taxon>
        <taxon>Ranunculales</taxon>
        <taxon>Menispermaceae</taxon>
        <taxon>Menispermoideae</taxon>
        <taxon>Cissampelideae</taxon>
        <taxon>Stephania</taxon>
    </lineage>
</organism>
<dbReference type="EMBL" id="JBBNAG010000012">
    <property type="protein sequence ID" value="KAK9089155.1"/>
    <property type="molecule type" value="Genomic_DNA"/>
</dbReference>
<protein>
    <submittedName>
        <fullName evidence="1">Uncharacterized protein</fullName>
    </submittedName>
</protein>
<keyword evidence="2" id="KW-1185">Reference proteome</keyword>
<dbReference type="AlphaFoldDB" id="A0AAP0E9H6"/>
<sequence length="51" mass="5740">MLILSRTYSPTTASIKDNFGFNDSPPSVTRIMTHFGLQEVTVSKIFIFKDS</sequence>
<reference evidence="1 2" key="1">
    <citation type="submission" date="2024-01" db="EMBL/GenBank/DDBJ databases">
        <title>Genome assemblies of Stephania.</title>
        <authorList>
            <person name="Yang L."/>
        </authorList>
    </citation>
    <scope>NUCLEOTIDE SEQUENCE [LARGE SCALE GENOMIC DNA]</scope>
    <source>
        <strain evidence="1">JXDWG</strain>
        <tissue evidence="1">Leaf</tissue>
    </source>
</reference>
<comment type="caution">
    <text evidence="1">The sequence shown here is derived from an EMBL/GenBank/DDBJ whole genome shotgun (WGS) entry which is preliminary data.</text>
</comment>
<evidence type="ECO:0000313" key="1">
    <source>
        <dbReference type="EMBL" id="KAK9089155.1"/>
    </source>
</evidence>
<accession>A0AAP0E9H6</accession>
<dbReference type="Proteomes" id="UP001419268">
    <property type="component" value="Unassembled WGS sequence"/>
</dbReference>
<name>A0AAP0E9H6_9MAGN</name>